<evidence type="ECO:0000313" key="4">
    <source>
        <dbReference type="Proteomes" id="UP000054408"/>
    </source>
</evidence>
<dbReference type="PANTHER" id="PTHR23159:SF31">
    <property type="entry name" value="CENTROSOME-ASSOCIATED PROTEIN CEP250 ISOFORM X1"/>
    <property type="match status" value="1"/>
</dbReference>
<feature type="coiled-coil region" evidence="1">
    <location>
        <begin position="3090"/>
        <end position="3124"/>
    </location>
</feature>
<feature type="region of interest" description="Disordered" evidence="2">
    <location>
        <begin position="1912"/>
        <end position="1937"/>
    </location>
</feature>
<organism evidence="3 4">
    <name type="scientific">Thecamonas trahens ATCC 50062</name>
    <dbReference type="NCBI Taxonomy" id="461836"/>
    <lineage>
        <taxon>Eukaryota</taxon>
        <taxon>Apusozoa</taxon>
        <taxon>Apusomonadida</taxon>
        <taxon>Apusomonadidae</taxon>
        <taxon>Thecamonas</taxon>
    </lineage>
</organism>
<feature type="coiled-coil region" evidence="1">
    <location>
        <begin position="2244"/>
        <end position="2306"/>
    </location>
</feature>
<gene>
    <name evidence="3" type="ORF">AMSG_00836</name>
</gene>
<feature type="compositionally biased region" description="Pro residues" evidence="2">
    <location>
        <begin position="433"/>
        <end position="445"/>
    </location>
</feature>
<name>A0A0L0DEV9_THETB</name>
<keyword evidence="4" id="KW-1185">Reference proteome</keyword>
<evidence type="ECO:0000256" key="1">
    <source>
        <dbReference type="SAM" id="Coils"/>
    </source>
</evidence>
<reference evidence="3 4" key="1">
    <citation type="submission" date="2010-05" db="EMBL/GenBank/DDBJ databases">
        <title>The Genome Sequence of Thecamonas trahens ATCC 50062.</title>
        <authorList>
            <consortium name="The Broad Institute Genome Sequencing Platform"/>
            <person name="Russ C."/>
            <person name="Cuomo C."/>
            <person name="Shea T."/>
            <person name="Young S.K."/>
            <person name="Zeng Q."/>
            <person name="Koehrsen M."/>
            <person name="Haas B."/>
            <person name="Borodovsky M."/>
            <person name="Guigo R."/>
            <person name="Alvarado L."/>
            <person name="Berlin A."/>
            <person name="Bochicchio J."/>
            <person name="Borenstein D."/>
            <person name="Chapman S."/>
            <person name="Chen Z."/>
            <person name="Freedman E."/>
            <person name="Gellesch M."/>
            <person name="Goldberg J."/>
            <person name="Griggs A."/>
            <person name="Gujja S."/>
            <person name="Heilman E."/>
            <person name="Heiman D."/>
            <person name="Hepburn T."/>
            <person name="Howarth C."/>
            <person name="Jen D."/>
            <person name="Larson L."/>
            <person name="Mehta T."/>
            <person name="Park D."/>
            <person name="Pearson M."/>
            <person name="Roberts A."/>
            <person name="Saif S."/>
            <person name="Shenoy N."/>
            <person name="Sisk P."/>
            <person name="Stolte C."/>
            <person name="Sykes S."/>
            <person name="Thomson T."/>
            <person name="Walk T."/>
            <person name="White J."/>
            <person name="Yandava C."/>
            <person name="Burger G."/>
            <person name="Gray M.W."/>
            <person name="Holland P.W.H."/>
            <person name="King N."/>
            <person name="Lang F.B.F."/>
            <person name="Roger A.J."/>
            <person name="Ruiz-Trillo I."/>
            <person name="Lander E."/>
            <person name="Nusbaum C."/>
        </authorList>
    </citation>
    <scope>NUCLEOTIDE SEQUENCE [LARGE SCALE GENOMIC DNA]</scope>
    <source>
        <strain evidence="3 4">ATCC 50062</strain>
    </source>
</reference>
<dbReference type="OMA" id="DACHAAN"/>
<feature type="compositionally biased region" description="Low complexity" evidence="2">
    <location>
        <begin position="1912"/>
        <end position="1926"/>
    </location>
</feature>
<dbReference type="Proteomes" id="UP000054408">
    <property type="component" value="Unassembled WGS sequence"/>
</dbReference>
<feature type="coiled-coil region" evidence="1">
    <location>
        <begin position="354"/>
        <end position="388"/>
    </location>
</feature>
<evidence type="ECO:0000313" key="3">
    <source>
        <dbReference type="EMBL" id="KNC50676.1"/>
    </source>
</evidence>
<feature type="coiled-coil region" evidence="1">
    <location>
        <begin position="455"/>
        <end position="506"/>
    </location>
</feature>
<feature type="coiled-coil region" evidence="1">
    <location>
        <begin position="2965"/>
        <end position="3064"/>
    </location>
</feature>
<feature type="coiled-coil region" evidence="1">
    <location>
        <begin position="2864"/>
        <end position="2894"/>
    </location>
</feature>
<keyword evidence="1" id="KW-0175">Coiled coil</keyword>
<dbReference type="RefSeq" id="XP_013762556.1">
    <property type="nucleotide sequence ID" value="XM_013907102.1"/>
</dbReference>
<accession>A0A0L0DEV9</accession>
<dbReference type="EMBL" id="GL349435">
    <property type="protein sequence ID" value="KNC50676.1"/>
    <property type="molecule type" value="Genomic_DNA"/>
</dbReference>
<evidence type="ECO:0000256" key="2">
    <source>
        <dbReference type="SAM" id="MobiDB-lite"/>
    </source>
</evidence>
<dbReference type="PANTHER" id="PTHR23159">
    <property type="entry name" value="CENTROSOMAL PROTEIN 2"/>
    <property type="match status" value="1"/>
</dbReference>
<dbReference type="GeneID" id="25560617"/>
<feature type="region of interest" description="Disordered" evidence="2">
    <location>
        <begin position="424"/>
        <end position="448"/>
    </location>
</feature>
<protein>
    <submittedName>
        <fullName evidence="3">Uncharacterized protein</fullName>
    </submittedName>
</protein>
<proteinExistence type="predicted"/>
<sequence length="3193" mass="334268">MEAVLDDVRLCEAMALALTHPQLHAAHNTQLPSLSLLSPDAIVAAVNVLAEAPFKPHVVHLAAALASAWLLALAELPDDAQLAGLADPLLGLLSLADRVSSRVRRSAPLALRFYAAELTAAVHALEARLLGTAAPAPLLDEALSAALGPKADIPLALNQVLAAPSAWYGAVLLVRAATPSLLSPAPHAAAAVLVALDAARANLASKVLISTCQALALATAACPSVDRAVALVAGSSASGGLPLGLADLAVYDACHAANHNADVCSAASAAIAFVRSELPTPRPALAAALADAESLNAPAPTGNIGYAAQVEAAAAIAEPAYADSLAKHLAAREQDLEVKLQKTAASLSDEVVHSATLTQDLASTRAELDEYKARHAAACSRVEELEATTTGLAAELAETRDALAAQTRATRAAELLRTMAEAELLSRSSQPVSAPPTPPRSPSPTPRHEIGVTHLQALNSRLELLQAENAELLKANKKASGLRARLRQVQAANDELEDAMAATRSDVVAAQVRLTSLEKALTGEMLAHDNTLASHLATLGDLLRTLDAPLADSLSASSTPQLGSNASTPSEGADVLDRLRLVQWRREHVIQQIQIQAHQLEDLLARLSSSVVAQSTSIDSLTSRLELVDAARREADAQVGQLTEHLNVGLAQEASLLEGKEAAEKALDDLRSSLSAVVANQAAATSLTTSRSSASSALLTAAISKASDVAAQLTLDAASTHAALDALTVADSDATTVAASSLALSSTLAAHEPPAVQESLDELDAEYQAALDAFRSLQDSLPEETDVRDTLVAQSELLGKLARLGAERQAVLETALSNALASVAATHDSTHAATEDRIAALAARIEAARASSADGRDALLASRQDAARLLEHMSMMQGLLLAEQVSAFKTLQAREADLLALLSSVAASPSETSSVRASWDEYTLSLAEFEALVSVPDLEPAFAVVAEAEAETTAARAAQLSASSALLDVKIAALRAAAGALENTLNDSASALNRSASFDAVSFESAQAALHAEADADAQLDALRAQAEANVAAGNAVANFIARVAAELAATGSPLDRALANVDAARASVNAAALSQATAAKETANDAVAAMLQQLSGATSKGVKARIRLETSLATSRAEATAAASRSAAAAKLALLDRLAAALTDAAPTSEAAVEAVIADFRAEHVARASEADETATQLAAAALADHQARLKTIDDPQLFDATMAEIAALKTRASHAHFERLDELHTHVALIESASVANVLARADAVQAATAKLLAESAAATERSELDLRTQLQSKLTGIMAELETKKLSERRQGQLLAAMAEAKARSVAEIDALHHAHQRCAAAAEALLASSCTAAVAQSSPLPQYTRSLASALRDAATDVGGEARKLRDSLTKTRLDSASVRSVLHAVEELSERYEAELDRIHDAGHDQLAAELSASQKATSAKVSHIANKLRAAREAAMDRGARNLDMLKLQLAAGPSASRSPRGVALAADATEELAGQLGEVQDELSRVRHEANESQFQLHRLHALTTAQLRSMADDDGDAPSPNGTEPDYFAYTIGASLAQALADADARMARLALAHKAEKSVLEARLADAGSDGEARAVEAALEDKAIIHDAVHAAHVIVRRAIVDAQGVPPTQAARALREARGRLADIYAAKAEAYTTGMTATLAGVQAELAVAEPGSARAKVLTQRVDDLQREANVWHRAAETGRTAADGQLGRLLEFMMEAEAAQDDAERVAADSVVRRVAQRERSASRETEALLRAMPGSQSDGPAAARTVAHLRQRQTRSNSIHSAHLAAVRERLDELKTVQPSPNLNESRRMFAETQRALHQMVALADEHAIEQDARIASLVDQLALATKERAVLAADARELRESRTQLAAQVSRLSALHEADLKAQASSLDALLTEMTSASGVAPTAGPRFEDMAAEAPWQARTRAQPQAQAQENHTQPDDDTPLVATLAPASVVAAPAPALPAASLDDVLGVLGDHYEALREANALSTSAMLADIATHAAQAGAGPVQAQVCAELSRAAEAAGAERDSVLVAKIEFLARAKAEAGVWAAASGAPLSDLGALLTAASQRVQGEFEATSAEVARAADAEIAALSRQLLEVTKPAQQAKLMAKLEGAREAKAASLASLDASNDVAADVLSDMLAEHRAAMVPAEVAVKMGVPAPDAAETRARVAALREALAACESSGRADLAETRRIVLEAEEVARAHDHGLVARASAVEHAVARLKGAELEAGMEAAAEWRQAAHATSIDMVKTLRDELAASKAALAELEVRTQTTSQSLLNTRRELDEEQSQLNQSRKTLDETNQVLQATQDALAMLDSTLAEQASSALADLNAALANAGLDEARAAGSSALFEVSSRPESSSAAVADARRLSKSGTSVADTFATLEAGLARSTEAIASLSEALRTSESGLDTSRARCLALLGERDAALDAVDDLAAMLRWYAAEAVDAGRSRVGMLDELRVAVSNADGVANNDVAVNKTETELCRKAHGVTSWLREPLLPVPFEAALASTIRLLESQAEVLGRLAEVESSVGESLDVADTTLLVPAGGAKAVAESLVAARVVAEALSNSPTPAQAIDALDEVEAKAGQTEGGRQVVAMLRHLVSGQRALAPQAYVRRWAYQLARSRADSARVSRVLDKVHAVGGGERGLRLARTLLGVPPEVTEAETSRQTEAMHEANSVCKHVSEQAHSVMAGLEAAGDEGAAAVREVIREHDAAAAERLDLLAHLQAVLRSEIEAEDLGQGHDADDHSDVEDNVVAVRSGDGQLVPLTVSAATVDEVEPAAMMLRRRLRGLAHEPGHSVESAVEEVDAVFEGLPSEHPAVLGAKLESVRVYHAQRRAANATALLQASQQLAKAQSSVRLDGTVSPGLMRTVKNAKAALQRELKRAQTETALLQEIEAETKASIASESLRVVSKEEEALGPDELQQLVGSLKSRVRRLARLEEVQVSNQNASGEVVSAVSALLLDEMDATRRLQHEKQMMEEEAAAAEEDKAQLAHSLYAAQNELASFKASAEHRKAIAVMESRLEELEAAAAEDPDNAELQAALAALRDELAAKEAEYELELALAKEIEAGFLAVKQKIHVTGRKERAALENERAQSAAMYDELLVEVEDLEAKVVALDAENSTLKRKLFQQGRRLSTSSGSVANEESRLAVIAAARAAREKQVSLKAKVTELESMLRVKSAMKPRAAAARSLNATP</sequence>